<dbReference type="SUPFAM" id="SSF46785">
    <property type="entry name" value="Winged helix' DNA-binding domain"/>
    <property type="match status" value="1"/>
</dbReference>
<reference evidence="2 3" key="1">
    <citation type="submission" date="2018-09" db="EMBL/GenBank/DDBJ databases">
        <authorList>
            <person name="Zhu H."/>
        </authorList>
    </citation>
    <scope>NUCLEOTIDE SEQUENCE [LARGE SCALE GENOMIC DNA]</scope>
    <source>
        <strain evidence="2 3">K1S02-61</strain>
    </source>
</reference>
<dbReference type="InterPro" id="IPR018982">
    <property type="entry name" value="RQC_domain"/>
</dbReference>
<evidence type="ECO:0000313" key="3">
    <source>
        <dbReference type="Proteomes" id="UP000284006"/>
    </source>
</evidence>
<proteinExistence type="predicted"/>
<dbReference type="EMBL" id="QYUP01000147">
    <property type="protein sequence ID" value="RJG11515.1"/>
    <property type="molecule type" value="Genomic_DNA"/>
</dbReference>
<dbReference type="GO" id="GO:0006281">
    <property type="term" value="P:DNA repair"/>
    <property type="evidence" value="ECO:0007669"/>
    <property type="project" value="InterPro"/>
</dbReference>
<dbReference type="GO" id="GO:0006260">
    <property type="term" value="P:DNA replication"/>
    <property type="evidence" value="ECO:0007669"/>
    <property type="project" value="InterPro"/>
</dbReference>
<name>A0A418XGE1_9BURK</name>
<keyword evidence="3" id="KW-1185">Reference proteome</keyword>
<comment type="caution">
    <text evidence="2">The sequence shown here is derived from an EMBL/GenBank/DDBJ whole genome shotgun (WGS) entry which is preliminary data.</text>
</comment>
<dbReference type="OrthoDB" id="9786661at2"/>
<dbReference type="Gene3D" id="1.10.10.10">
    <property type="entry name" value="Winged helix-like DNA-binding domain superfamily/Winged helix DNA-binding domain"/>
    <property type="match status" value="1"/>
</dbReference>
<dbReference type="RefSeq" id="WP_119812315.1">
    <property type="nucleotide sequence ID" value="NZ_QYUP01000147.1"/>
</dbReference>
<dbReference type="NCBIfam" id="NF041107">
    <property type="entry name" value="RQC_minor_1"/>
    <property type="match status" value="1"/>
</dbReference>
<dbReference type="InterPro" id="IPR036390">
    <property type="entry name" value="WH_DNA-bd_sf"/>
</dbReference>
<dbReference type="Proteomes" id="UP000284006">
    <property type="component" value="Unassembled WGS sequence"/>
</dbReference>
<organism evidence="2 3">
    <name type="scientific">Massilia cavernae</name>
    <dbReference type="NCBI Taxonomy" id="2320864"/>
    <lineage>
        <taxon>Bacteria</taxon>
        <taxon>Pseudomonadati</taxon>
        <taxon>Pseudomonadota</taxon>
        <taxon>Betaproteobacteria</taxon>
        <taxon>Burkholderiales</taxon>
        <taxon>Oxalobacteraceae</taxon>
        <taxon>Telluria group</taxon>
        <taxon>Massilia</taxon>
    </lineage>
</organism>
<evidence type="ECO:0000259" key="1">
    <source>
        <dbReference type="Pfam" id="PF09382"/>
    </source>
</evidence>
<accession>A0A418XGE1</accession>
<evidence type="ECO:0000313" key="2">
    <source>
        <dbReference type="EMBL" id="RJG11515.1"/>
    </source>
</evidence>
<dbReference type="InterPro" id="IPR036388">
    <property type="entry name" value="WH-like_DNA-bd_sf"/>
</dbReference>
<sequence length="194" mass="22089">MTRRPVQVRVHLDAKGIRSLPAEDVRAILRAADPLIATGGRSLLAKVLRGSRASDVLSHDLDKNPCYGFYRDVSEEDVLARIDWTILHGYLAIHYSGRLPFLVYTPAGWKIERETYADEIIRDFDAMLAGGVRPYPLDFLKDMNRELVFLVLDKIQAALDPKYLPVLEDWAQVDARKVRERIHAVTQRIADRPA</sequence>
<feature type="domain" description="RQC" evidence="1">
    <location>
        <begin position="24"/>
        <end position="113"/>
    </location>
</feature>
<dbReference type="Pfam" id="PF09382">
    <property type="entry name" value="RQC"/>
    <property type="match status" value="1"/>
</dbReference>
<dbReference type="AlphaFoldDB" id="A0A418XGE1"/>
<gene>
    <name evidence="2" type="ORF">D3872_19155</name>
</gene>
<protein>
    <submittedName>
        <fullName evidence="2">RQC domain protein</fullName>
    </submittedName>
</protein>
<dbReference type="GO" id="GO:0043138">
    <property type="term" value="F:3'-5' DNA helicase activity"/>
    <property type="evidence" value="ECO:0007669"/>
    <property type="project" value="InterPro"/>
</dbReference>